<evidence type="ECO:0000256" key="6">
    <source>
        <dbReference type="ARBA" id="ARBA00023015"/>
    </source>
</evidence>
<dbReference type="GO" id="GO:0008270">
    <property type="term" value="F:zinc ion binding"/>
    <property type="evidence" value="ECO:0007669"/>
    <property type="project" value="UniProtKB-KW"/>
</dbReference>
<organism evidence="13 14">
    <name type="scientific">Galemys pyrenaicus</name>
    <name type="common">Iberian desman</name>
    <name type="synonym">Pyrenean desman</name>
    <dbReference type="NCBI Taxonomy" id="202257"/>
    <lineage>
        <taxon>Eukaryota</taxon>
        <taxon>Metazoa</taxon>
        <taxon>Chordata</taxon>
        <taxon>Craniata</taxon>
        <taxon>Vertebrata</taxon>
        <taxon>Euteleostomi</taxon>
        <taxon>Mammalia</taxon>
        <taxon>Eutheria</taxon>
        <taxon>Laurasiatheria</taxon>
        <taxon>Eulipotyphla</taxon>
        <taxon>Talpidae</taxon>
        <taxon>Galemys</taxon>
    </lineage>
</organism>
<gene>
    <name evidence="13" type="ORF">J0S82_009052</name>
</gene>
<evidence type="ECO:0000259" key="12">
    <source>
        <dbReference type="PROSITE" id="PS50157"/>
    </source>
</evidence>
<reference evidence="13" key="1">
    <citation type="journal article" date="2021" name="Evol. Appl.">
        <title>The genome of the Pyrenean desman and the effects of bottlenecks and inbreeding on the genomic landscape of an endangered species.</title>
        <authorList>
            <person name="Escoda L."/>
            <person name="Castresana J."/>
        </authorList>
    </citation>
    <scope>NUCLEOTIDE SEQUENCE</scope>
    <source>
        <strain evidence="13">IBE-C5619</strain>
    </source>
</reference>
<feature type="non-terminal residue" evidence="13">
    <location>
        <position position="1"/>
    </location>
</feature>
<proteinExistence type="predicted"/>
<dbReference type="OrthoDB" id="6077919at2759"/>
<evidence type="ECO:0000256" key="3">
    <source>
        <dbReference type="ARBA" id="ARBA00022737"/>
    </source>
</evidence>
<dbReference type="Pfam" id="PF00096">
    <property type="entry name" value="zf-C2H2"/>
    <property type="match status" value="2"/>
</dbReference>
<sequence length="418" mass="47975">MEEPPNQKLSDVHTVDYPIKASSTNQGRHLDSFTPGDPHQEHDGMKEESFHRIRESCRYPEQLSHQGIKHLQQLSEFCEQGKALSKDNIYTLKGLPVDRVSVGTPMPSHLSLSKIELKKDRVPIHAVKGEKLLIYGEMSPKTFVLIEHQKLQADDQLYECGEIYEILYTVDIRTLTTEELFGSKNQVKTFSWKTALTLHLHSQRGVKHFKITHKREIPYECQKCGKILYRESTLIIHQKSHSREKSCEFQVCRKTLQKSDFTRHQRTHTGEKPYVCQECGKTFMDKSNLTRDQRSHTGLKSYACQELGRLSPRRHISVNIRGLTLERSPVNIKNMGKLLPISHTSIDISKYTINTMHVKSLGKLSGKSTLTKQRIHTGEKSNGCQECGKISQFDTLRQRINQPSVTMIKSLLEGNECQ</sequence>
<evidence type="ECO:0000256" key="9">
    <source>
        <dbReference type="ARBA" id="ARBA00023242"/>
    </source>
</evidence>
<dbReference type="EMBL" id="JAGFMF010011574">
    <property type="protein sequence ID" value="KAG8520301.1"/>
    <property type="molecule type" value="Genomic_DNA"/>
</dbReference>
<accession>A0A8J6AF95</accession>
<evidence type="ECO:0000256" key="5">
    <source>
        <dbReference type="ARBA" id="ARBA00022833"/>
    </source>
</evidence>
<evidence type="ECO:0000256" key="7">
    <source>
        <dbReference type="ARBA" id="ARBA00023125"/>
    </source>
</evidence>
<evidence type="ECO:0000256" key="2">
    <source>
        <dbReference type="ARBA" id="ARBA00022723"/>
    </source>
</evidence>
<keyword evidence="7" id="KW-0238">DNA-binding</keyword>
<dbReference type="Gene3D" id="3.30.160.60">
    <property type="entry name" value="Classic Zinc Finger"/>
    <property type="match status" value="3"/>
</dbReference>
<dbReference type="PROSITE" id="PS00028">
    <property type="entry name" value="ZINC_FINGER_C2H2_1"/>
    <property type="match status" value="1"/>
</dbReference>
<dbReference type="PROSITE" id="PS50157">
    <property type="entry name" value="ZINC_FINGER_C2H2_2"/>
    <property type="match status" value="3"/>
</dbReference>
<dbReference type="GO" id="GO:0000977">
    <property type="term" value="F:RNA polymerase II transcription regulatory region sequence-specific DNA binding"/>
    <property type="evidence" value="ECO:0007669"/>
    <property type="project" value="TreeGrafter"/>
</dbReference>
<evidence type="ECO:0000256" key="11">
    <source>
        <dbReference type="SAM" id="MobiDB-lite"/>
    </source>
</evidence>
<dbReference type="Proteomes" id="UP000700334">
    <property type="component" value="Unassembled WGS sequence"/>
</dbReference>
<evidence type="ECO:0000256" key="1">
    <source>
        <dbReference type="ARBA" id="ARBA00004123"/>
    </source>
</evidence>
<feature type="domain" description="C2H2-type" evidence="12">
    <location>
        <begin position="245"/>
        <end position="273"/>
    </location>
</feature>
<dbReference type="InterPro" id="IPR013087">
    <property type="entry name" value="Znf_C2H2_type"/>
</dbReference>
<dbReference type="AlphaFoldDB" id="A0A8J6AF95"/>
<evidence type="ECO:0000256" key="8">
    <source>
        <dbReference type="ARBA" id="ARBA00023163"/>
    </source>
</evidence>
<keyword evidence="9" id="KW-0539">Nucleus</keyword>
<dbReference type="PANTHER" id="PTHR24381">
    <property type="entry name" value="ZINC FINGER PROTEIN"/>
    <property type="match status" value="1"/>
</dbReference>
<dbReference type="SMART" id="SM00355">
    <property type="entry name" value="ZnF_C2H2"/>
    <property type="match status" value="3"/>
</dbReference>
<evidence type="ECO:0000313" key="13">
    <source>
        <dbReference type="EMBL" id="KAG8520301.1"/>
    </source>
</evidence>
<comment type="subcellular location">
    <subcellularLocation>
        <location evidence="1">Nucleus</location>
    </subcellularLocation>
</comment>
<keyword evidence="5" id="KW-0862">Zinc</keyword>
<dbReference type="GO" id="GO:0000981">
    <property type="term" value="F:DNA-binding transcription factor activity, RNA polymerase II-specific"/>
    <property type="evidence" value="ECO:0007669"/>
    <property type="project" value="TreeGrafter"/>
</dbReference>
<dbReference type="PANTHER" id="PTHR24381:SF390">
    <property type="entry name" value="ZINC FINGER PROTEIN 37 HOMOLOG"/>
    <property type="match status" value="1"/>
</dbReference>
<keyword evidence="6" id="KW-0805">Transcription regulation</keyword>
<name>A0A8J6AF95_GALPY</name>
<dbReference type="FunFam" id="3.30.160.60:FF:000012">
    <property type="entry name" value="RB-associated KRAB zinc finger protein-like"/>
    <property type="match status" value="1"/>
</dbReference>
<keyword evidence="3" id="KW-0677">Repeat</keyword>
<protein>
    <submittedName>
        <fullName evidence="13">Zinc finger protein 25</fullName>
    </submittedName>
</protein>
<feature type="compositionally biased region" description="Basic and acidic residues" evidence="11">
    <location>
        <begin position="38"/>
        <end position="48"/>
    </location>
</feature>
<dbReference type="GO" id="GO:0005634">
    <property type="term" value="C:nucleus"/>
    <property type="evidence" value="ECO:0007669"/>
    <property type="project" value="UniProtKB-SubCell"/>
</dbReference>
<evidence type="ECO:0000313" key="14">
    <source>
        <dbReference type="Proteomes" id="UP000700334"/>
    </source>
</evidence>
<feature type="domain" description="C2H2-type" evidence="12">
    <location>
        <begin position="219"/>
        <end position="246"/>
    </location>
</feature>
<keyword evidence="8" id="KW-0804">Transcription</keyword>
<evidence type="ECO:0000256" key="4">
    <source>
        <dbReference type="ARBA" id="ARBA00022771"/>
    </source>
</evidence>
<feature type="domain" description="C2H2-type" evidence="12">
    <location>
        <begin position="274"/>
        <end position="301"/>
    </location>
</feature>
<dbReference type="InterPro" id="IPR036236">
    <property type="entry name" value="Znf_C2H2_sf"/>
</dbReference>
<dbReference type="FunFam" id="3.30.160.60:FF:002343">
    <property type="entry name" value="Zinc finger protein 33A"/>
    <property type="match status" value="1"/>
</dbReference>
<comment type="caution">
    <text evidence="13">The sequence shown here is derived from an EMBL/GenBank/DDBJ whole genome shotgun (WGS) entry which is preliminary data.</text>
</comment>
<evidence type="ECO:0000256" key="10">
    <source>
        <dbReference type="PROSITE-ProRule" id="PRU00042"/>
    </source>
</evidence>
<feature type="region of interest" description="Disordered" evidence="11">
    <location>
        <begin position="1"/>
        <end position="48"/>
    </location>
</feature>
<keyword evidence="2" id="KW-0479">Metal-binding</keyword>
<dbReference type="SUPFAM" id="SSF57667">
    <property type="entry name" value="beta-beta-alpha zinc fingers"/>
    <property type="match status" value="2"/>
</dbReference>
<keyword evidence="4 10" id="KW-0863">Zinc-finger</keyword>
<keyword evidence="14" id="KW-1185">Reference proteome</keyword>